<dbReference type="InterPro" id="IPR006689">
    <property type="entry name" value="Small_GTPase_ARF/SAR"/>
</dbReference>
<dbReference type="GO" id="GO:0003924">
    <property type="term" value="F:GTPase activity"/>
    <property type="evidence" value="ECO:0007669"/>
    <property type="project" value="InterPro"/>
</dbReference>
<evidence type="ECO:0000313" key="4">
    <source>
        <dbReference type="Proteomes" id="UP000321408"/>
    </source>
</evidence>
<sequence length="153" mass="16921">MSAFKAVLVGEAGVGKSTLSRMLRCKPVAAFRRTPTIGVNIEQVKTDNGNMCLWDLGGQRRFQFMWNEFMRGSELTILVTDSSAANVMMTKDIIERHMNNSAAKIIAIANKQDLKGRMKPDEIEAALGVPTFGMVGIESSNEKKLKKIIEKSL</sequence>
<dbReference type="InterPro" id="IPR027417">
    <property type="entry name" value="P-loop_NTPase"/>
</dbReference>
<evidence type="ECO:0000313" key="3">
    <source>
        <dbReference type="EMBL" id="QEE14248.1"/>
    </source>
</evidence>
<dbReference type="SUPFAM" id="SSF52540">
    <property type="entry name" value="P-loop containing nucleoside triphosphate hydrolases"/>
    <property type="match status" value="1"/>
</dbReference>
<dbReference type="InterPro" id="IPR024156">
    <property type="entry name" value="Small_GTPase_ARF"/>
</dbReference>
<dbReference type="GO" id="GO:0005525">
    <property type="term" value="F:GTP binding"/>
    <property type="evidence" value="ECO:0007669"/>
    <property type="project" value="UniProtKB-KW"/>
</dbReference>
<dbReference type="Gene3D" id="3.40.50.300">
    <property type="entry name" value="P-loop containing nucleotide triphosphate hydrolases"/>
    <property type="match status" value="1"/>
</dbReference>
<keyword evidence="1" id="KW-0547">Nucleotide-binding</keyword>
<dbReference type="SMART" id="SM00175">
    <property type="entry name" value="RAB"/>
    <property type="match status" value="1"/>
</dbReference>
<reference evidence="3 4" key="1">
    <citation type="journal article" date="2020" name="Nature">
        <title>Isolation of an archaeon at the prokaryote-eukaryote interface.</title>
        <authorList>
            <person name="Imachi H."/>
            <person name="Nobu M.K."/>
            <person name="Nakahara N."/>
            <person name="Morono Y."/>
            <person name="Ogawara M."/>
            <person name="Takaki Y."/>
            <person name="Takano Y."/>
            <person name="Uematsu K."/>
            <person name="Ikuta T."/>
            <person name="Ito M."/>
            <person name="Matsui Y."/>
            <person name="Miyazaki M."/>
            <person name="Murata K."/>
            <person name="Saito Y."/>
            <person name="Sakai S."/>
            <person name="Song C."/>
            <person name="Tasumi E."/>
            <person name="Yamanaka Y."/>
            <person name="Yamaguchi T."/>
            <person name="Kamagata Y."/>
            <person name="Tamaki H."/>
            <person name="Takai K."/>
        </authorList>
    </citation>
    <scope>NUCLEOTIDE SEQUENCE [LARGE SCALE GENOMIC DNA]</scope>
    <source>
        <strain evidence="3 4">MK-D1</strain>
    </source>
</reference>
<dbReference type="PANTHER" id="PTHR11711">
    <property type="entry name" value="ADP RIBOSYLATION FACTOR-RELATED"/>
    <property type="match status" value="1"/>
</dbReference>
<organism evidence="3 4">
    <name type="scientific">Promethearchaeum syntrophicum</name>
    <dbReference type="NCBI Taxonomy" id="2594042"/>
    <lineage>
        <taxon>Archaea</taxon>
        <taxon>Promethearchaeati</taxon>
        <taxon>Promethearchaeota</taxon>
        <taxon>Promethearchaeia</taxon>
        <taxon>Promethearchaeales</taxon>
        <taxon>Promethearchaeaceae</taxon>
        <taxon>Promethearchaeum</taxon>
    </lineage>
</organism>
<reference evidence="3 4" key="2">
    <citation type="journal article" date="2024" name="Int. J. Syst. Evol. Microbiol.">
        <title>Promethearchaeum syntrophicum gen. nov., sp. nov., an anaerobic, obligately syntrophic archaeon, the first isolate of the lineage 'Asgard' archaea, and proposal of the new archaeal phylum Promethearchaeota phyl. nov. and kingdom Promethearchaeati regn. nov.</title>
        <authorList>
            <person name="Imachi H."/>
            <person name="Nobu M.K."/>
            <person name="Kato S."/>
            <person name="Takaki Y."/>
            <person name="Miyazaki M."/>
            <person name="Miyata M."/>
            <person name="Ogawara M."/>
            <person name="Saito Y."/>
            <person name="Sakai S."/>
            <person name="Tahara Y.O."/>
            <person name="Takano Y."/>
            <person name="Tasumi E."/>
            <person name="Uematsu K."/>
            <person name="Yoshimura T."/>
            <person name="Itoh T."/>
            <person name="Ohkuma M."/>
            <person name="Takai K."/>
        </authorList>
    </citation>
    <scope>NUCLEOTIDE SEQUENCE [LARGE SCALE GENOMIC DNA]</scope>
    <source>
        <strain evidence="3 4">MK-D1</strain>
    </source>
</reference>
<dbReference type="NCBIfam" id="TIGR00231">
    <property type="entry name" value="small_GTP"/>
    <property type="match status" value="1"/>
</dbReference>
<dbReference type="GeneID" id="41328066"/>
<evidence type="ECO:0000256" key="2">
    <source>
        <dbReference type="ARBA" id="ARBA00023134"/>
    </source>
</evidence>
<dbReference type="InterPro" id="IPR005225">
    <property type="entry name" value="Small_GTP-bd"/>
</dbReference>
<protein>
    <submittedName>
        <fullName evidence="3">ADP-ribosylation factor-like protein</fullName>
    </submittedName>
</protein>
<keyword evidence="4" id="KW-1185">Reference proteome</keyword>
<dbReference type="AlphaFoldDB" id="A0A5B9D555"/>
<dbReference type="PRINTS" id="PR00449">
    <property type="entry name" value="RASTRNSFRMNG"/>
</dbReference>
<dbReference type="KEGG" id="psyt:DSAG12_00059"/>
<dbReference type="EMBL" id="CP042905">
    <property type="protein sequence ID" value="QEE14248.1"/>
    <property type="molecule type" value="Genomic_DNA"/>
</dbReference>
<dbReference type="RefSeq" id="WP_147661211.1">
    <property type="nucleotide sequence ID" value="NZ_CP042905.2"/>
</dbReference>
<gene>
    <name evidence="3" type="ORF">DSAG12_00059</name>
</gene>
<keyword evidence="2" id="KW-0342">GTP-binding</keyword>
<dbReference type="Pfam" id="PF00025">
    <property type="entry name" value="Arf"/>
    <property type="match status" value="1"/>
</dbReference>
<name>A0A5B9D555_9ARCH</name>
<proteinExistence type="predicted"/>
<dbReference type="Proteomes" id="UP000321408">
    <property type="component" value="Chromosome"/>
</dbReference>
<evidence type="ECO:0000256" key="1">
    <source>
        <dbReference type="ARBA" id="ARBA00022741"/>
    </source>
</evidence>
<dbReference type="SMART" id="SM00177">
    <property type="entry name" value="ARF"/>
    <property type="match status" value="1"/>
</dbReference>
<accession>A0A5B9D555</accession>